<dbReference type="AlphaFoldDB" id="K7LIB4"/>
<feature type="region of interest" description="Disordered" evidence="5">
    <location>
        <begin position="389"/>
        <end position="419"/>
    </location>
</feature>
<keyword evidence="3" id="KW-0418">Kinase</keyword>
<feature type="compositionally biased region" description="Basic and acidic residues" evidence="5">
    <location>
        <begin position="511"/>
        <end position="528"/>
    </location>
</feature>
<dbReference type="InterPro" id="IPR008271">
    <property type="entry name" value="Ser/Thr_kinase_AS"/>
</dbReference>
<dbReference type="EMBL" id="CM000843">
    <property type="protein sequence ID" value="KRH33039.1"/>
    <property type="molecule type" value="Genomic_DNA"/>
</dbReference>
<dbReference type="InterPro" id="IPR000719">
    <property type="entry name" value="Prot_kinase_dom"/>
</dbReference>
<dbReference type="EnsemblPlants" id="KRH33038">
    <property type="protein sequence ID" value="KRH33038"/>
    <property type="gene ID" value="GLYMA_10G094500"/>
</dbReference>
<dbReference type="PANTHER" id="PTHR43671">
    <property type="entry name" value="SERINE/THREONINE-PROTEIN KINASE NEK"/>
    <property type="match status" value="1"/>
</dbReference>
<feature type="compositionally biased region" description="Basic and acidic residues" evidence="5">
    <location>
        <begin position="869"/>
        <end position="880"/>
    </location>
</feature>
<sequence>MDLIAKLHYPYIVEYKDAWVEKDDYICIITGYCEGGDMAANIKKARGSYFSEEKVCKWLTQLLLAVDYLHSNRVLHRDIKCSNIFLTKENNIRLGEFGLAKLLNTEDLTSPAVGTLNYMCPEAFAGMPYGYKSDMWSLGCCMFEIVAHQPAFRAPDRAGLINKINRSSISPLPIVYSSTLKQLIKSMLRKNPEHRPTASELLKNPHLQPYVLRCRNASSIFLPVHLINSNSKDKTKNKSSGSKDHWDKEAELAGLVNRLDQLYPLEGNGDVQIRNWHNDGKLAVSTITEDNLETKMVDLTSYTAEFSTSISGSKDGSTTSESTVYSVCKEGDFKNRLTRDSADCEITSKSTMDSVHEDQGLDGHKSYAIDINMVINKVEDTLSNEDFNTDEALSEGAKPEDSSKSIMSSEDSNGNDKDEFIDEITSKGTLDSVHEKQGFTAEHFQNSDVIDTSAVSTKVEDNFFNEDRTEAERENAKPEDSRKSIVSSENSGGNDNDGSINEITSKSMLDSVHEEQGFTAEHFPKSDVIDTNAVATKVEDNFSNEGFDQTETERENAKPDDSRKSVVSSENSDGNDNDGSIDEKTSKSTLDSVHEEQGFTAEHFLNSDVIDTNAVASKVQDNFSNEGFDQTETERENAKPDDSRESIVSSENSDGNDKDGSVDETTLKSTLDSVHEEQGFIAEHVQMLDVEIDAAASKVEDKFSNDGFDKAEAQREDAKLESSSKSIISCKNSNGNDEDGSGYEITSNSMLDSVGEEKRLSAEYFQKSDAIDINAETTEVEDKLSKEGFDRAVTQEKDDKPEDSNNSLSSEDSNSNDKDGSIDEERSSPIAHAVKVEHDTDTGNRLKENKNPEAFTEGSHMDSLACESNETRPGKDEGQADTRTISCSMHKEVDNAVMADKTPNGVPSRTHISRGGDNTCHQRADALESLLELCAQLLQQGQLEELAAVLRPFGEDAVSVSSRETAIWLTKSLMASQKLHPET</sequence>
<dbReference type="PROSITE" id="PS00108">
    <property type="entry name" value="PROTEIN_KINASE_ST"/>
    <property type="match status" value="1"/>
</dbReference>
<keyword evidence="2" id="KW-0547">Nucleotide-binding</keyword>
<dbReference type="SUPFAM" id="SSF56112">
    <property type="entry name" value="Protein kinase-like (PK-like)"/>
    <property type="match status" value="1"/>
</dbReference>
<dbReference type="FunFam" id="1.10.510.10:FF:000597">
    <property type="entry name" value="serine/threonine-protein kinase Nek6 isoform X2"/>
    <property type="match status" value="1"/>
</dbReference>
<name>K7LIB4_SOYBN</name>
<evidence type="ECO:0000313" key="8">
    <source>
        <dbReference type="EnsemblPlants" id="KRH33038"/>
    </source>
</evidence>
<feature type="region of interest" description="Disordered" evidence="5">
    <location>
        <begin position="621"/>
        <end position="672"/>
    </location>
</feature>
<evidence type="ECO:0000256" key="1">
    <source>
        <dbReference type="ARBA" id="ARBA00022679"/>
    </source>
</evidence>
<keyword evidence="9" id="KW-1185">Reference proteome</keyword>
<dbReference type="ExpressionAtlas" id="K7LIB4">
    <property type="expression patterns" value="baseline and differential"/>
</dbReference>
<feature type="compositionally biased region" description="Low complexity" evidence="5">
    <location>
        <begin position="723"/>
        <end position="734"/>
    </location>
</feature>
<dbReference type="InterPro" id="IPR050660">
    <property type="entry name" value="NEK_Ser/Thr_kinase"/>
</dbReference>
<dbReference type="SMR" id="K7LIB4"/>
<feature type="compositionally biased region" description="Basic and acidic residues" evidence="5">
    <location>
        <begin position="780"/>
        <end position="803"/>
    </location>
</feature>
<dbReference type="Gramene" id="KRH33039">
    <property type="protein sequence ID" value="KRH33039"/>
    <property type="gene ID" value="GLYMA_10G094500"/>
</dbReference>
<dbReference type="PROSITE" id="PS50011">
    <property type="entry name" value="PROTEIN_KINASE_DOM"/>
    <property type="match status" value="1"/>
</dbReference>
<dbReference type="PANTHER" id="PTHR43671:SF88">
    <property type="entry name" value="SERINE_THREONINE-KINASE NEK7-LIKE PROTEIN"/>
    <property type="match status" value="1"/>
</dbReference>
<dbReference type="GeneID" id="100818558"/>
<feature type="region of interest" description="Disordered" evidence="5">
    <location>
        <begin position="714"/>
        <end position="750"/>
    </location>
</feature>
<evidence type="ECO:0000256" key="2">
    <source>
        <dbReference type="ARBA" id="ARBA00022741"/>
    </source>
</evidence>
<feature type="compositionally biased region" description="Basic and acidic residues" evidence="5">
    <location>
        <begin position="459"/>
        <end position="483"/>
    </location>
</feature>
<dbReference type="InterPro" id="IPR011009">
    <property type="entry name" value="Kinase-like_dom_sf"/>
</dbReference>
<organism evidence="7">
    <name type="scientific">Glycine max</name>
    <name type="common">Soybean</name>
    <name type="synonym">Glycine hispida</name>
    <dbReference type="NCBI Taxonomy" id="3847"/>
    <lineage>
        <taxon>Eukaryota</taxon>
        <taxon>Viridiplantae</taxon>
        <taxon>Streptophyta</taxon>
        <taxon>Embryophyta</taxon>
        <taxon>Tracheophyta</taxon>
        <taxon>Spermatophyta</taxon>
        <taxon>Magnoliopsida</taxon>
        <taxon>eudicotyledons</taxon>
        <taxon>Gunneridae</taxon>
        <taxon>Pentapetalae</taxon>
        <taxon>rosids</taxon>
        <taxon>fabids</taxon>
        <taxon>Fabales</taxon>
        <taxon>Fabaceae</taxon>
        <taxon>Papilionoideae</taxon>
        <taxon>50 kb inversion clade</taxon>
        <taxon>NPAAA clade</taxon>
        <taxon>indigoferoid/millettioid clade</taxon>
        <taxon>Phaseoleae</taxon>
        <taxon>Glycine</taxon>
        <taxon>Glycine subgen. Soja</taxon>
    </lineage>
</organism>
<gene>
    <name evidence="8" type="primary">LOC100818558</name>
    <name evidence="7" type="ORF">GLYMA_10G094500</name>
</gene>
<dbReference type="SMART" id="SM00220">
    <property type="entry name" value="S_TKc"/>
    <property type="match status" value="1"/>
</dbReference>
<dbReference type="Proteomes" id="UP000008827">
    <property type="component" value="Chromosome 10"/>
</dbReference>
<protein>
    <recommendedName>
        <fullName evidence="6">Protein kinase domain-containing protein</fullName>
    </recommendedName>
</protein>
<feature type="compositionally biased region" description="Low complexity" evidence="5">
    <location>
        <begin position="487"/>
        <end position="503"/>
    </location>
</feature>
<dbReference type="EMBL" id="CM000843">
    <property type="protein sequence ID" value="KRH33038.1"/>
    <property type="molecule type" value="Genomic_DNA"/>
</dbReference>
<keyword evidence="4" id="KW-0067">ATP-binding</keyword>
<dbReference type="EnsemblPlants" id="KRH33039">
    <property type="protein sequence ID" value="KRH33039"/>
    <property type="gene ID" value="GLYMA_10G094500"/>
</dbReference>
<evidence type="ECO:0000313" key="7">
    <source>
        <dbReference type="EMBL" id="KRH33039.1"/>
    </source>
</evidence>
<dbReference type="Gramene" id="KRH33038">
    <property type="protein sequence ID" value="KRH33038"/>
    <property type="gene ID" value="GLYMA_10G094500"/>
</dbReference>
<feature type="compositionally biased region" description="Basic and acidic residues" evidence="5">
    <location>
        <begin position="551"/>
        <end position="564"/>
    </location>
</feature>
<dbReference type="Gene3D" id="1.10.510.10">
    <property type="entry name" value="Transferase(Phosphotransferase) domain 1"/>
    <property type="match status" value="1"/>
</dbReference>
<feature type="compositionally biased region" description="Basic and acidic residues" evidence="5">
    <location>
        <begin position="815"/>
        <end position="827"/>
    </location>
</feature>
<evidence type="ECO:0000256" key="5">
    <source>
        <dbReference type="SAM" id="MobiDB-lite"/>
    </source>
</evidence>
<feature type="compositionally biased region" description="Basic and acidic residues" evidence="5">
    <location>
        <begin position="581"/>
        <end position="595"/>
    </location>
</feature>
<evidence type="ECO:0000259" key="6">
    <source>
        <dbReference type="PROSITE" id="PS50011"/>
    </source>
</evidence>
<feature type="compositionally biased region" description="Basic and acidic residues" evidence="5">
    <location>
        <begin position="632"/>
        <end position="645"/>
    </location>
</feature>
<proteinExistence type="predicted"/>
<dbReference type="OrthoDB" id="1400643at2759"/>
<reference evidence="7" key="3">
    <citation type="submission" date="2018-07" db="EMBL/GenBank/DDBJ databases">
        <title>WGS assembly of Glycine max.</title>
        <authorList>
            <person name="Schmutz J."/>
            <person name="Cannon S."/>
            <person name="Schlueter J."/>
            <person name="Ma J."/>
            <person name="Mitros T."/>
            <person name="Nelson W."/>
            <person name="Hyten D."/>
            <person name="Song Q."/>
            <person name="Thelen J."/>
            <person name="Cheng J."/>
            <person name="Xu D."/>
            <person name="Hellsten U."/>
            <person name="May G."/>
            <person name="Yu Y."/>
            <person name="Sakurai T."/>
            <person name="Umezawa T."/>
            <person name="Bhattacharyya M."/>
            <person name="Sandhu D."/>
            <person name="Valliyodan B."/>
            <person name="Lindquist E."/>
            <person name="Peto M."/>
            <person name="Grant D."/>
            <person name="Shu S."/>
            <person name="Goodstein D."/>
            <person name="Barry K."/>
            <person name="Futrell-Griggs M."/>
            <person name="Abernathy B."/>
            <person name="Du J."/>
            <person name="Tian Z."/>
            <person name="Zhu L."/>
            <person name="Gill N."/>
            <person name="Joshi T."/>
            <person name="Libault M."/>
            <person name="Sethuraman A."/>
            <person name="Zhang X."/>
            <person name="Shinozaki K."/>
            <person name="Nguyen H."/>
            <person name="Wing R."/>
            <person name="Cregan P."/>
            <person name="Specht J."/>
            <person name="Grimwood J."/>
            <person name="Rokhsar D."/>
            <person name="Stacey G."/>
            <person name="Shoemaker R."/>
            <person name="Jackson S."/>
        </authorList>
    </citation>
    <scope>NUCLEOTIDE SEQUENCE</scope>
    <source>
        <tissue evidence="7">Callus</tissue>
    </source>
</reference>
<dbReference type="GO" id="GO:0005524">
    <property type="term" value="F:ATP binding"/>
    <property type="evidence" value="ECO:0007669"/>
    <property type="project" value="UniProtKB-KW"/>
</dbReference>
<accession>K7LIB4</accession>
<reference evidence="8" key="2">
    <citation type="submission" date="2018-02" db="UniProtKB">
        <authorList>
            <consortium name="EnsemblPlants"/>
        </authorList>
    </citation>
    <scope>IDENTIFICATION</scope>
    <source>
        <strain evidence="8">Williams 82</strain>
    </source>
</reference>
<feature type="region of interest" description="Disordered" evidence="5">
    <location>
        <begin position="767"/>
        <end position="881"/>
    </location>
</feature>
<reference evidence="7 8" key="1">
    <citation type="journal article" date="2010" name="Nature">
        <title>Genome sequence of the palaeopolyploid soybean.</title>
        <authorList>
            <person name="Schmutz J."/>
            <person name="Cannon S.B."/>
            <person name="Schlueter J."/>
            <person name="Ma J."/>
            <person name="Mitros T."/>
            <person name="Nelson W."/>
            <person name="Hyten D.L."/>
            <person name="Song Q."/>
            <person name="Thelen J.J."/>
            <person name="Cheng J."/>
            <person name="Xu D."/>
            <person name="Hellsten U."/>
            <person name="May G.D."/>
            <person name="Yu Y."/>
            <person name="Sakurai T."/>
            <person name="Umezawa T."/>
            <person name="Bhattacharyya M.K."/>
            <person name="Sandhu D."/>
            <person name="Valliyodan B."/>
            <person name="Lindquist E."/>
            <person name="Peto M."/>
            <person name="Grant D."/>
            <person name="Shu S."/>
            <person name="Goodstein D."/>
            <person name="Barry K."/>
            <person name="Futrell-Griggs M."/>
            <person name="Abernathy B."/>
            <person name="Du J."/>
            <person name="Tian Z."/>
            <person name="Zhu L."/>
            <person name="Gill N."/>
            <person name="Joshi T."/>
            <person name="Libault M."/>
            <person name="Sethuraman A."/>
            <person name="Zhang X.-C."/>
            <person name="Shinozaki K."/>
            <person name="Nguyen H.T."/>
            <person name="Wing R.A."/>
            <person name="Cregan P."/>
            <person name="Specht J."/>
            <person name="Grimwood J."/>
            <person name="Rokhsar D."/>
            <person name="Stacey G."/>
            <person name="Shoemaker R.C."/>
            <person name="Jackson S.A."/>
        </authorList>
    </citation>
    <scope>NUCLEOTIDE SEQUENCE [LARGE SCALE GENOMIC DNA]</scope>
    <source>
        <strain evidence="8">cv. Williams 82</strain>
        <tissue evidence="7">Callus</tissue>
    </source>
</reference>
<evidence type="ECO:0000313" key="9">
    <source>
        <dbReference type="Proteomes" id="UP000008827"/>
    </source>
</evidence>
<feature type="region of interest" description="Disordered" evidence="5">
    <location>
        <begin position="459"/>
        <end position="595"/>
    </location>
</feature>
<evidence type="ECO:0000256" key="3">
    <source>
        <dbReference type="ARBA" id="ARBA00022777"/>
    </source>
</evidence>
<keyword evidence="1" id="KW-0808">Transferase</keyword>
<dbReference type="GO" id="GO:0004672">
    <property type="term" value="F:protein kinase activity"/>
    <property type="evidence" value="ECO:0007669"/>
    <property type="project" value="InterPro"/>
</dbReference>
<feature type="compositionally biased region" description="Basic and acidic residues" evidence="5">
    <location>
        <begin position="834"/>
        <end position="851"/>
    </location>
</feature>
<dbReference type="RefSeq" id="XP_014618567.1">
    <property type="nucleotide sequence ID" value="XM_014763081.3"/>
</dbReference>
<feature type="domain" description="Protein kinase" evidence="6">
    <location>
        <begin position="1"/>
        <end position="211"/>
    </location>
</feature>
<dbReference type="Pfam" id="PF00069">
    <property type="entry name" value="Pkinase"/>
    <property type="match status" value="1"/>
</dbReference>
<feature type="compositionally biased region" description="Polar residues" evidence="5">
    <location>
        <begin position="663"/>
        <end position="672"/>
    </location>
</feature>
<dbReference type="RefSeq" id="XP_006588920.1">
    <property type="nucleotide sequence ID" value="XM_006588857.4"/>
</dbReference>
<evidence type="ECO:0000256" key="4">
    <source>
        <dbReference type="ARBA" id="ARBA00022840"/>
    </source>
</evidence>
<feature type="compositionally biased region" description="Polar residues" evidence="5">
    <location>
        <begin position="621"/>
        <end position="630"/>
    </location>
</feature>
<feature type="compositionally biased region" description="Low complexity" evidence="5">
    <location>
        <begin position="804"/>
        <end position="813"/>
    </location>
</feature>